<gene>
    <name evidence="1" type="ORF">BD410DRAFT_470005</name>
</gene>
<reference evidence="1 2" key="1">
    <citation type="submission" date="2018-06" db="EMBL/GenBank/DDBJ databases">
        <title>A transcriptomic atlas of mushroom development highlights an independent origin of complex multicellularity.</title>
        <authorList>
            <consortium name="DOE Joint Genome Institute"/>
            <person name="Krizsan K."/>
            <person name="Almasi E."/>
            <person name="Merenyi Z."/>
            <person name="Sahu N."/>
            <person name="Viragh M."/>
            <person name="Koszo T."/>
            <person name="Mondo S."/>
            <person name="Kiss B."/>
            <person name="Balint B."/>
            <person name="Kues U."/>
            <person name="Barry K."/>
            <person name="Hegedus J.C."/>
            <person name="Henrissat B."/>
            <person name="Johnson J."/>
            <person name="Lipzen A."/>
            <person name="Ohm R."/>
            <person name="Nagy I."/>
            <person name="Pangilinan J."/>
            <person name="Yan J."/>
            <person name="Xiong Y."/>
            <person name="Grigoriev I.V."/>
            <person name="Hibbett D.S."/>
            <person name="Nagy L.G."/>
        </authorList>
    </citation>
    <scope>NUCLEOTIDE SEQUENCE [LARGE SCALE GENOMIC DNA]</scope>
    <source>
        <strain evidence="1 2">SZMC22713</strain>
    </source>
</reference>
<sequence length="333" mass="36923">MILSRFPNVPLLETLEIQVRGNYVKELITIDLSEPLPLSALYLIDFPTHFHFSDAMQNNLRNIGGRNGMLYLTLNDCFQCLVHCPFIEEFKVVTVDDLHTNLPTAMIELPNIKLFEISCPRGGDISSLFNALYLPAMENFEFLASSASSPLQCPWSSIARMLPQSPKLRILTIHTAPVVAEDLVKCLANTPGLQYLDLQNILNGNGIISLLTLHRLSGGMVDGLTPKLKRILLDFTSHTDQISTTAVAEMILSRCQSDADDTYVDESTVGGAHSQTGIHPTSQQTLEDVRLGSISEFTAESLTTQFPELVDTVTQVEIMIENDTRNCGRLLFL</sequence>
<evidence type="ECO:0008006" key="3">
    <source>
        <dbReference type="Google" id="ProtNLM"/>
    </source>
</evidence>
<evidence type="ECO:0000313" key="2">
    <source>
        <dbReference type="Proteomes" id="UP000294933"/>
    </source>
</evidence>
<dbReference type="Proteomes" id="UP000294933">
    <property type="component" value="Unassembled WGS sequence"/>
</dbReference>
<dbReference type="Gene3D" id="3.80.10.10">
    <property type="entry name" value="Ribonuclease Inhibitor"/>
    <property type="match status" value="1"/>
</dbReference>
<proteinExistence type="predicted"/>
<protein>
    <recommendedName>
        <fullName evidence="3">RNI-like protein</fullName>
    </recommendedName>
</protein>
<dbReference type="AlphaFoldDB" id="A0A4Y7QGK9"/>
<evidence type="ECO:0000313" key="1">
    <source>
        <dbReference type="EMBL" id="TDL26794.1"/>
    </source>
</evidence>
<accession>A0A4Y7QGK9</accession>
<keyword evidence="2" id="KW-1185">Reference proteome</keyword>
<name>A0A4Y7QGK9_9AGAM</name>
<dbReference type="EMBL" id="ML170160">
    <property type="protein sequence ID" value="TDL26794.1"/>
    <property type="molecule type" value="Genomic_DNA"/>
</dbReference>
<dbReference type="InterPro" id="IPR032675">
    <property type="entry name" value="LRR_dom_sf"/>
</dbReference>
<dbReference type="VEuPathDB" id="FungiDB:BD410DRAFT_470005"/>
<organism evidence="1 2">
    <name type="scientific">Rickenella mellea</name>
    <dbReference type="NCBI Taxonomy" id="50990"/>
    <lineage>
        <taxon>Eukaryota</taxon>
        <taxon>Fungi</taxon>
        <taxon>Dikarya</taxon>
        <taxon>Basidiomycota</taxon>
        <taxon>Agaricomycotina</taxon>
        <taxon>Agaricomycetes</taxon>
        <taxon>Hymenochaetales</taxon>
        <taxon>Rickenellaceae</taxon>
        <taxon>Rickenella</taxon>
    </lineage>
</organism>
<dbReference type="SUPFAM" id="SSF52047">
    <property type="entry name" value="RNI-like"/>
    <property type="match status" value="1"/>
</dbReference>